<gene>
    <name evidence="3" type="ORF">RIF29_24257</name>
</gene>
<dbReference type="InterPro" id="IPR008889">
    <property type="entry name" value="VQ"/>
</dbReference>
<evidence type="ECO:0000313" key="3">
    <source>
        <dbReference type="EMBL" id="KAK7258675.1"/>
    </source>
</evidence>
<dbReference type="PANTHER" id="PTHR33624:SF17">
    <property type="entry name" value="OS07G0687400 PROTEIN"/>
    <property type="match status" value="1"/>
</dbReference>
<feature type="region of interest" description="Disordered" evidence="1">
    <location>
        <begin position="64"/>
        <end position="83"/>
    </location>
</feature>
<name>A0AAN9EPK2_CROPI</name>
<reference evidence="3 4" key="1">
    <citation type="submission" date="2024-01" db="EMBL/GenBank/DDBJ databases">
        <title>The genomes of 5 underutilized Papilionoideae crops provide insights into root nodulation and disease resistanc.</title>
        <authorList>
            <person name="Yuan L."/>
        </authorList>
    </citation>
    <scope>NUCLEOTIDE SEQUENCE [LARGE SCALE GENOMIC DNA]</scope>
    <source>
        <strain evidence="3">ZHUSHIDOU_FW_LH</strain>
        <tissue evidence="3">Leaf</tissue>
    </source>
</reference>
<feature type="compositionally biased region" description="Basic and acidic residues" evidence="1">
    <location>
        <begin position="67"/>
        <end position="80"/>
    </location>
</feature>
<comment type="caution">
    <text evidence="3">The sequence shown here is derived from an EMBL/GenBank/DDBJ whole genome shotgun (WGS) entry which is preliminary data.</text>
</comment>
<dbReference type="PANTHER" id="PTHR33624">
    <property type="entry name" value="SIGMA FACTOR BINDING PROTEIN 1, CHLOROPLASTIC"/>
    <property type="match status" value="1"/>
</dbReference>
<dbReference type="Proteomes" id="UP001372338">
    <property type="component" value="Unassembled WGS sequence"/>
</dbReference>
<dbReference type="InterPro" id="IPR039335">
    <property type="entry name" value="SIB1/2"/>
</dbReference>
<keyword evidence="4" id="KW-1185">Reference proteome</keyword>
<feature type="domain" description="VQ" evidence="2">
    <location>
        <begin position="51"/>
        <end position="68"/>
    </location>
</feature>
<feature type="region of interest" description="Disordered" evidence="1">
    <location>
        <begin position="1"/>
        <end position="25"/>
    </location>
</feature>
<dbReference type="Pfam" id="PF05678">
    <property type="entry name" value="VQ"/>
    <property type="match status" value="1"/>
</dbReference>
<organism evidence="3 4">
    <name type="scientific">Crotalaria pallida</name>
    <name type="common">Smooth rattlebox</name>
    <name type="synonym">Crotalaria striata</name>
    <dbReference type="NCBI Taxonomy" id="3830"/>
    <lineage>
        <taxon>Eukaryota</taxon>
        <taxon>Viridiplantae</taxon>
        <taxon>Streptophyta</taxon>
        <taxon>Embryophyta</taxon>
        <taxon>Tracheophyta</taxon>
        <taxon>Spermatophyta</taxon>
        <taxon>Magnoliopsida</taxon>
        <taxon>eudicotyledons</taxon>
        <taxon>Gunneridae</taxon>
        <taxon>Pentapetalae</taxon>
        <taxon>rosids</taxon>
        <taxon>fabids</taxon>
        <taxon>Fabales</taxon>
        <taxon>Fabaceae</taxon>
        <taxon>Papilionoideae</taxon>
        <taxon>50 kb inversion clade</taxon>
        <taxon>genistoids sensu lato</taxon>
        <taxon>core genistoids</taxon>
        <taxon>Crotalarieae</taxon>
        <taxon>Crotalaria</taxon>
    </lineage>
</organism>
<evidence type="ECO:0000259" key="2">
    <source>
        <dbReference type="Pfam" id="PF05678"/>
    </source>
</evidence>
<accession>A0AAN9EPK2</accession>
<evidence type="ECO:0000313" key="4">
    <source>
        <dbReference type="Proteomes" id="UP001372338"/>
    </source>
</evidence>
<proteinExistence type="predicted"/>
<dbReference type="AlphaFoldDB" id="A0AAN9EPK2"/>
<protein>
    <recommendedName>
        <fullName evidence="2">VQ domain-containing protein</fullName>
    </recommendedName>
</protein>
<dbReference type="EMBL" id="JAYWIO010000005">
    <property type="protein sequence ID" value="KAK7258675.1"/>
    <property type="molecule type" value="Genomic_DNA"/>
</dbReference>
<evidence type="ECO:0000256" key="1">
    <source>
        <dbReference type="SAM" id="MobiDB-lite"/>
    </source>
</evidence>
<sequence>MQMGKLRYDPKHHHHNPHHQSNTTQKVINKNVNKHVKITYISSPLLVKACDASDFRSVVQQLTGKDSSNDLSRESCHNNKDPNIFRIDEGPPRWVMQGGEDLCATTMATEEYWNGSFYYNYNIPMDSRDEFEQDYFWKEVASSVLQSPSNVLV</sequence>